<dbReference type="Gene3D" id="3.40.50.12780">
    <property type="entry name" value="N-terminal domain of ligase-like"/>
    <property type="match status" value="1"/>
</dbReference>
<proteinExistence type="predicted"/>
<dbReference type="GO" id="GO:0043041">
    <property type="term" value="P:amino acid activation for nonribosomal peptide biosynthetic process"/>
    <property type="evidence" value="ECO:0007669"/>
    <property type="project" value="TreeGrafter"/>
</dbReference>
<name>A0A6G3XT29_9ACTN</name>
<dbReference type="EMBL" id="JAAGMN010008792">
    <property type="protein sequence ID" value="NEE20843.1"/>
    <property type="molecule type" value="Genomic_DNA"/>
</dbReference>
<accession>A0A6G3XT29</accession>
<protein>
    <submittedName>
        <fullName evidence="1">Amino acid adenylation domain-containing protein</fullName>
    </submittedName>
</protein>
<dbReference type="InterPro" id="IPR042099">
    <property type="entry name" value="ANL_N_sf"/>
</dbReference>
<dbReference type="GO" id="GO:0031177">
    <property type="term" value="F:phosphopantetheine binding"/>
    <property type="evidence" value="ECO:0007669"/>
    <property type="project" value="TreeGrafter"/>
</dbReference>
<gene>
    <name evidence="1" type="ORF">G3M58_82095</name>
</gene>
<organism evidence="1">
    <name type="scientific">Streptomyces sp. SID7499</name>
    <dbReference type="NCBI Taxonomy" id="2706086"/>
    <lineage>
        <taxon>Bacteria</taxon>
        <taxon>Bacillati</taxon>
        <taxon>Actinomycetota</taxon>
        <taxon>Actinomycetes</taxon>
        <taxon>Kitasatosporales</taxon>
        <taxon>Streptomycetaceae</taxon>
        <taxon>Streptomyces</taxon>
    </lineage>
</organism>
<dbReference type="GO" id="GO:0005829">
    <property type="term" value="C:cytosol"/>
    <property type="evidence" value="ECO:0007669"/>
    <property type="project" value="TreeGrafter"/>
</dbReference>
<dbReference type="GO" id="GO:0044550">
    <property type="term" value="P:secondary metabolite biosynthetic process"/>
    <property type="evidence" value="ECO:0007669"/>
    <property type="project" value="TreeGrafter"/>
</dbReference>
<feature type="non-terminal residue" evidence="1">
    <location>
        <position position="99"/>
    </location>
</feature>
<dbReference type="PANTHER" id="PTHR45527">
    <property type="entry name" value="NONRIBOSOMAL PEPTIDE SYNTHETASE"/>
    <property type="match status" value="1"/>
</dbReference>
<evidence type="ECO:0000313" key="1">
    <source>
        <dbReference type="EMBL" id="NEE20843.1"/>
    </source>
</evidence>
<dbReference type="PANTHER" id="PTHR45527:SF1">
    <property type="entry name" value="FATTY ACID SYNTHASE"/>
    <property type="match status" value="1"/>
</dbReference>
<reference evidence="1" key="1">
    <citation type="submission" date="2020-01" db="EMBL/GenBank/DDBJ databases">
        <title>Insect and environment-associated Actinomycetes.</title>
        <authorList>
            <person name="Currrie C."/>
            <person name="Chevrette M."/>
            <person name="Carlson C."/>
            <person name="Stubbendieck R."/>
            <person name="Wendt-Pienkowski E."/>
        </authorList>
    </citation>
    <scope>NUCLEOTIDE SEQUENCE</scope>
    <source>
        <strain evidence="1">SID7499</strain>
    </source>
</reference>
<dbReference type="AlphaFoldDB" id="A0A6G3XT29"/>
<dbReference type="SUPFAM" id="SSF56801">
    <property type="entry name" value="Acetyl-CoA synthetase-like"/>
    <property type="match status" value="1"/>
</dbReference>
<sequence>MSEPIPVSIGHSLANSGLHVLDAGLQHVPPGVLGELYLTGDGLASGYLGAPGLTAARFVANVHGPPGSRMYRTGDLVRIREDGALDYVGRIDEQVKIRG</sequence>
<comment type="caution">
    <text evidence="1">The sequence shown here is derived from an EMBL/GenBank/DDBJ whole genome shotgun (WGS) entry which is preliminary data.</text>
</comment>